<keyword evidence="2 7" id="KW-0699">rRNA-binding</keyword>
<evidence type="ECO:0000256" key="8">
    <source>
        <dbReference type="RuleBase" id="RU003629"/>
    </source>
</evidence>
<dbReference type="GO" id="GO:0006412">
    <property type="term" value="P:translation"/>
    <property type="evidence" value="ECO:0007669"/>
    <property type="project" value="UniProtKB-UniRule"/>
</dbReference>
<dbReference type="Pfam" id="PF00411">
    <property type="entry name" value="Ribosomal_S11"/>
    <property type="match status" value="1"/>
</dbReference>
<dbReference type="InterPro" id="IPR036967">
    <property type="entry name" value="Ribosomal_uS11_sf"/>
</dbReference>
<dbReference type="PIRSF" id="PIRSF002131">
    <property type="entry name" value="Ribosomal_S11"/>
    <property type="match status" value="1"/>
</dbReference>
<evidence type="ECO:0000256" key="5">
    <source>
        <dbReference type="ARBA" id="ARBA00023274"/>
    </source>
</evidence>
<name>A0A7C4M2X6_UNCC3</name>
<evidence type="ECO:0000256" key="2">
    <source>
        <dbReference type="ARBA" id="ARBA00022730"/>
    </source>
</evidence>
<dbReference type="NCBIfam" id="TIGR03632">
    <property type="entry name" value="uS11_bact"/>
    <property type="match status" value="1"/>
</dbReference>
<comment type="subunit">
    <text evidence="7">Part of the 30S ribosomal subunit. Interacts with proteins S7 and S18. Binds to IF-3.</text>
</comment>
<evidence type="ECO:0000256" key="4">
    <source>
        <dbReference type="ARBA" id="ARBA00022980"/>
    </source>
</evidence>
<evidence type="ECO:0000256" key="6">
    <source>
        <dbReference type="ARBA" id="ARBA00035160"/>
    </source>
</evidence>
<keyword evidence="4 7" id="KW-0689">Ribosomal protein</keyword>
<dbReference type="InterPro" id="IPR001971">
    <property type="entry name" value="Ribosomal_uS11"/>
</dbReference>
<dbReference type="GO" id="GO:0019843">
    <property type="term" value="F:rRNA binding"/>
    <property type="evidence" value="ECO:0007669"/>
    <property type="project" value="UniProtKB-UniRule"/>
</dbReference>
<dbReference type="NCBIfam" id="NF003698">
    <property type="entry name" value="PRK05309.1"/>
    <property type="match status" value="1"/>
</dbReference>
<dbReference type="GO" id="GO:0003735">
    <property type="term" value="F:structural constituent of ribosome"/>
    <property type="evidence" value="ECO:0007669"/>
    <property type="project" value="InterPro"/>
</dbReference>
<gene>
    <name evidence="7" type="primary">rpsK</name>
    <name evidence="9" type="ORF">ENT43_03990</name>
</gene>
<evidence type="ECO:0000256" key="1">
    <source>
        <dbReference type="ARBA" id="ARBA00006194"/>
    </source>
</evidence>
<proteinExistence type="inferred from homology"/>
<dbReference type="SUPFAM" id="SSF53137">
    <property type="entry name" value="Translational machinery components"/>
    <property type="match status" value="1"/>
</dbReference>
<keyword evidence="5 7" id="KW-0687">Ribonucleoprotein</keyword>
<comment type="caution">
    <text evidence="9">The sequence shown here is derived from an EMBL/GenBank/DDBJ whole genome shotgun (WGS) entry which is preliminary data.</text>
</comment>
<evidence type="ECO:0000256" key="3">
    <source>
        <dbReference type="ARBA" id="ARBA00022884"/>
    </source>
</evidence>
<dbReference type="EMBL" id="DSYQ01000024">
    <property type="protein sequence ID" value="HGT71394.1"/>
    <property type="molecule type" value="Genomic_DNA"/>
</dbReference>
<dbReference type="GO" id="GO:0005840">
    <property type="term" value="C:ribosome"/>
    <property type="evidence" value="ECO:0007669"/>
    <property type="project" value="UniProtKB-KW"/>
</dbReference>
<dbReference type="AlphaFoldDB" id="A0A7C4M2X6"/>
<organism evidence="9">
    <name type="scientific">candidate division CPR3 bacterium</name>
    <dbReference type="NCBI Taxonomy" id="2268181"/>
    <lineage>
        <taxon>Bacteria</taxon>
        <taxon>Bacteria division CPR3</taxon>
    </lineage>
</organism>
<protein>
    <recommendedName>
        <fullName evidence="6 7">Small ribosomal subunit protein uS11</fullName>
    </recommendedName>
</protein>
<dbReference type="InterPro" id="IPR019981">
    <property type="entry name" value="Ribosomal_uS11_bac-type"/>
</dbReference>
<dbReference type="PROSITE" id="PS00054">
    <property type="entry name" value="RIBOSOMAL_S11"/>
    <property type="match status" value="1"/>
</dbReference>
<evidence type="ECO:0000256" key="7">
    <source>
        <dbReference type="HAMAP-Rule" id="MF_01310"/>
    </source>
</evidence>
<dbReference type="InterPro" id="IPR018102">
    <property type="entry name" value="Ribosomal_uS11_CS"/>
</dbReference>
<dbReference type="HAMAP" id="MF_01310">
    <property type="entry name" value="Ribosomal_uS11"/>
    <property type="match status" value="1"/>
</dbReference>
<comment type="similarity">
    <text evidence="1 7 8">Belongs to the universal ribosomal protein uS11 family.</text>
</comment>
<comment type="function">
    <text evidence="7">Located on the platform of the 30S subunit, it bridges several disparate RNA helices of the 16S rRNA. Forms part of the Shine-Dalgarno cleft in the 70S ribosome.</text>
</comment>
<reference evidence="9" key="1">
    <citation type="journal article" date="2020" name="mSystems">
        <title>Genome- and Community-Level Interaction Insights into Carbon Utilization and Element Cycling Functions of Hydrothermarchaeota in Hydrothermal Sediment.</title>
        <authorList>
            <person name="Zhou Z."/>
            <person name="Liu Y."/>
            <person name="Xu W."/>
            <person name="Pan J."/>
            <person name="Luo Z.H."/>
            <person name="Li M."/>
        </authorList>
    </citation>
    <scope>NUCLEOTIDE SEQUENCE [LARGE SCALE GENOMIC DNA]</scope>
    <source>
        <strain evidence="9">SpSt-579</strain>
    </source>
</reference>
<accession>A0A7C4M2X6</accession>
<dbReference type="Gene3D" id="3.30.420.80">
    <property type="entry name" value="Ribosomal protein S11"/>
    <property type="match status" value="1"/>
</dbReference>
<dbReference type="PANTHER" id="PTHR11759">
    <property type="entry name" value="40S RIBOSOMAL PROTEIN S14/30S RIBOSOMAL PROTEIN S11"/>
    <property type="match status" value="1"/>
</dbReference>
<dbReference type="GO" id="GO:1990904">
    <property type="term" value="C:ribonucleoprotein complex"/>
    <property type="evidence" value="ECO:0007669"/>
    <property type="project" value="UniProtKB-KW"/>
</dbReference>
<keyword evidence="3 7" id="KW-0694">RNA-binding</keyword>
<evidence type="ECO:0000313" key="9">
    <source>
        <dbReference type="EMBL" id="HGT71394.1"/>
    </source>
</evidence>
<sequence>MAKEEEKIEKKEIDKKGETVEKTGDNLEIVEETPKKVKKKKKQGKNITFGNAYVKATFNNTIISITDLSGNVIASGSAGGMGYSGSKKSTPYVAGLIANSVATKAKAHGVADVNVFVKGIGSGRESAVRGLQSAGINIIAIKDITPLPHNGCRRPRTRRV</sequence>